<protein>
    <recommendedName>
        <fullName evidence="6">Spindle pole body component</fullName>
    </recommendedName>
</protein>
<dbReference type="PANTHER" id="PTHR19302:SF27">
    <property type="entry name" value="GAMMA-TUBULIN COMPLEX COMPONENT 4"/>
    <property type="match status" value="1"/>
</dbReference>
<dbReference type="Pfam" id="PF04130">
    <property type="entry name" value="GCP_C_terminal"/>
    <property type="match status" value="1"/>
</dbReference>
<dbReference type="Proteomes" id="UP000078544">
    <property type="component" value="Unassembled WGS sequence"/>
</dbReference>
<evidence type="ECO:0000256" key="2">
    <source>
        <dbReference type="ARBA" id="ARBA00010337"/>
    </source>
</evidence>
<keyword evidence="11" id="KW-1185">Reference proteome</keyword>
<dbReference type="OrthoDB" id="78652at2759"/>
<evidence type="ECO:0000313" key="10">
    <source>
        <dbReference type="EMBL" id="KZZ92571.1"/>
    </source>
</evidence>
<comment type="similarity">
    <text evidence="2 6">Belongs to the TUBGCP family.</text>
</comment>
<dbReference type="GO" id="GO:0051011">
    <property type="term" value="F:microtubule minus-end binding"/>
    <property type="evidence" value="ECO:0007669"/>
    <property type="project" value="TreeGrafter"/>
</dbReference>
<organism evidence="10 11">
    <name type="scientific">Moelleriella libera RCEF 2490</name>
    <dbReference type="NCBI Taxonomy" id="1081109"/>
    <lineage>
        <taxon>Eukaryota</taxon>
        <taxon>Fungi</taxon>
        <taxon>Dikarya</taxon>
        <taxon>Ascomycota</taxon>
        <taxon>Pezizomycotina</taxon>
        <taxon>Sordariomycetes</taxon>
        <taxon>Hypocreomycetidae</taxon>
        <taxon>Hypocreales</taxon>
        <taxon>Clavicipitaceae</taxon>
        <taxon>Moelleriella</taxon>
    </lineage>
</organism>
<dbReference type="InterPro" id="IPR042241">
    <property type="entry name" value="GCP_C_sf"/>
</dbReference>
<evidence type="ECO:0000256" key="5">
    <source>
        <dbReference type="ARBA" id="ARBA00023212"/>
    </source>
</evidence>
<evidence type="ECO:0000256" key="4">
    <source>
        <dbReference type="ARBA" id="ARBA00022701"/>
    </source>
</evidence>
<proteinExistence type="inferred from homology"/>
<dbReference type="GO" id="GO:0005874">
    <property type="term" value="C:microtubule"/>
    <property type="evidence" value="ECO:0007669"/>
    <property type="project" value="UniProtKB-KW"/>
</dbReference>
<dbReference type="Pfam" id="PF17681">
    <property type="entry name" value="GCP_N_terminal"/>
    <property type="match status" value="1"/>
</dbReference>
<evidence type="ECO:0000259" key="9">
    <source>
        <dbReference type="Pfam" id="PF17681"/>
    </source>
</evidence>
<feature type="domain" description="Gamma tubulin complex component protein N-terminal" evidence="9">
    <location>
        <begin position="2"/>
        <end position="291"/>
    </location>
</feature>
<name>A0A167ZEY1_9HYPO</name>
<dbReference type="InterPro" id="IPR007259">
    <property type="entry name" value="GCP"/>
</dbReference>
<dbReference type="PANTHER" id="PTHR19302">
    <property type="entry name" value="GAMMA TUBULIN COMPLEX PROTEIN"/>
    <property type="match status" value="1"/>
</dbReference>
<evidence type="ECO:0000256" key="6">
    <source>
        <dbReference type="RuleBase" id="RU363050"/>
    </source>
</evidence>
<comment type="caution">
    <text evidence="10">The sequence shown here is derived from an EMBL/GenBank/DDBJ whole genome shotgun (WGS) entry which is preliminary data.</text>
</comment>
<dbReference type="GO" id="GO:0000922">
    <property type="term" value="C:spindle pole"/>
    <property type="evidence" value="ECO:0007669"/>
    <property type="project" value="InterPro"/>
</dbReference>
<dbReference type="GO" id="GO:0043015">
    <property type="term" value="F:gamma-tubulin binding"/>
    <property type="evidence" value="ECO:0007669"/>
    <property type="project" value="InterPro"/>
</dbReference>
<gene>
    <name evidence="10" type="ORF">AAL_06197</name>
</gene>
<evidence type="ECO:0000256" key="3">
    <source>
        <dbReference type="ARBA" id="ARBA00022490"/>
    </source>
</evidence>
<dbReference type="InterPro" id="IPR041470">
    <property type="entry name" value="GCP_N"/>
</dbReference>
<dbReference type="Gene3D" id="1.20.120.1900">
    <property type="entry name" value="Gamma-tubulin complex, C-terminal domain"/>
    <property type="match status" value="1"/>
</dbReference>
<dbReference type="GO" id="GO:0000930">
    <property type="term" value="C:gamma-tubulin complex"/>
    <property type="evidence" value="ECO:0007669"/>
    <property type="project" value="UniProtKB-ARBA"/>
</dbReference>
<comment type="subcellular location">
    <subcellularLocation>
        <location evidence="1 6">Cytoplasm</location>
        <location evidence="1 6">Cytoskeleton</location>
        <location evidence="1 6">Microtubule organizing center</location>
    </subcellularLocation>
</comment>
<evidence type="ECO:0000256" key="7">
    <source>
        <dbReference type="SAM" id="MobiDB-lite"/>
    </source>
</evidence>
<dbReference type="GO" id="GO:0051225">
    <property type="term" value="P:spindle assembly"/>
    <property type="evidence" value="ECO:0007669"/>
    <property type="project" value="TreeGrafter"/>
</dbReference>
<dbReference type="STRING" id="1081109.A0A167ZEY1"/>
<evidence type="ECO:0000256" key="1">
    <source>
        <dbReference type="ARBA" id="ARBA00004267"/>
    </source>
</evidence>
<accession>A0A167ZEY1</accession>
<evidence type="ECO:0000259" key="8">
    <source>
        <dbReference type="Pfam" id="PF04130"/>
    </source>
</evidence>
<reference evidence="10 11" key="1">
    <citation type="journal article" date="2016" name="Genome Biol. Evol.">
        <title>Divergent and convergent evolution of fungal pathogenicity.</title>
        <authorList>
            <person name="Shang Y."/>
            <person name="Xiao G."/>
            <person name="Zheng P."/>
            <person name="Cen K."/>
            <person name="Zhan S."/>
            <person name="Wang C."/>
        </authorList>
    </citation>
    <scope>NUCLEOTIDE SEQUENCE [LARGE SCALE GENOMIC DNA]</scope>
    <source>
        <strain evidence="10 11">RCEF 2490</strain>
    </source>
</reference>
<dbReference type="InterPro" id="IPR040457">
    <property type="entry name" value="GCP_C"/>
</dbReference>
<dbReference type="GO" id="GO:0000278">
    <property type="term" value="P:mitotic cell cycle"/>
    <property type="evidence" value="ECO:0007669"/>
    <property type="project" value="TreeGrafter"/>
</dbReference>
<dbReference type="GO" id="GO:0051321">
    <property type="term" value="P:meiotic cell cycle"/>
    <property type="evidence" value="ECO:0007669"/>
    <property type="project" value="TreeGrafter"/>
</dbReference>
<sequence length="717" mass="79593">MLHEILLSLSGYPSPLLHAGPSPEADVLAGVTPPERQVLASAAHMSNLHTNLIAYSSEISATHASAICRAVATAISSVHLAAFQRKILDVETSILSNDTTYVGAYNIVPLTAVMSEFQQWTRRLEWLWDVVRYMMAADHGGSPCKGAALIDRFRDELQSGYQDIAQTAESLVTVAETAWLKQVSAWVLYGRLPDFGADDFFAQKMQEASEEYICIAECLPSFVTGATAASMLFVGKSINHVRTMDSNAASNGMGHVSGKLRELSRLTFPLESLDFSRAIQAIRVSLSRNILQKILPLTKVSEMMLLLRGFLLLGRGEFAMALIQEADEKIRNRWRRAGNLVHEKDQGIRNIVVKDGEVAAVLNRTWAILLSMQGQHAEEDDQLDMARELIQLHLTKSKPPAALVTGKGLDVESANLLAASPFRNLLFSVPAILSLQVPPPLDMVISTSDLQLYSCINAYLLAMRRAHIRLTNLWKVTSLRRHFPSPRGASDQAVNLRERWSDRSWLLRSLWTTASAAIFFLGETEAYFQTEVVEGLWENFNAWLTQPPCADHETSGNSPSSSSHDPQTLSNAHTLYLRILTHRLLLTQPTFTNPLYDLMSHIDRLVNHLHRLNSLFTSLDLEQDAGVVDASIDLEREQSQVFSSMYDAEQDVKRGIGVVVDALRALEADAKFLADCEGHALTDEDFDLVEERAYNPGRVGGVDRLLMKLDFGSWLGS</sequence>
<keyword evidence="5 6" id="KW-0206">Cytoskeleton</keyword>
<dbReference type="GO" id="GO:0031122">
    <property type="term" value="P:cytoplasmic microtubule organization"/>
    <property type="evidence" value="ECO:0007669"/>
    <property type="project" value="TreeGrafter"/>
</dbReference>
<evidence type="ECO:0000313" key="11">
    <source>
        <dbReference type="Proteomes" id="UP000078544"/>
    </source>
</evidence>
<dbReference type="GO" id="GO:0044732">
    <property type="term" value="C:mitotic spindle pole body"/>
    <property type="evidence" value="ECO:0007669"/>
    <property type="project" value="TreeGrafter"/>
</dbReference>
<keyword evidence="4 6" id="KW-0493">Microtubule</keyword>
<feature type="region of interest" description="Disordered" evidence="7">
    <location>
        <begin position="548"/>
        <end position="567"/>
    </location>
</feature>
<dbReference type="GO" id="GO:0007020">
    <property type="term" value="P:microtubule nucleation"/>
    <property type="evidence" value="ECO:0007669"/>
    <property type="project" value="InterPro"/>
</dbReference>
<keyword evidence="3 6" id="KW-0963">Cytoplasm</keyword>
<dbReference type="EMBL" id="AZGY01000015">
    <property type="protein sequence ID" value="KZZ92571.1"/>
    <property type="molecule type" value="Genomic_DNA"/>
</dbReference>
<feature type="domain" description="Gamma tubulin complex component C-terminal" evidence="8">
    <location>
        <begin position="304"/>
        <end position="713"/>
    </location>
</feature>
<dbReference type="AlphaFoldDB" id="A0A167ZEY1"/>